<dbReference type="GO" id="GO:0016887">
    <property type="term" value="F:ATP hydrolysis activity"/>
    <property type="evidence" value="ECO:0007669"/>
    <property type="project" value="InterPro"/>
</dbReference>
<evidence type="ECO:0000259" key="14">
    <source>
        <dbReference type="SMART" id="SM00382"/>
    </source>
</evidence>
<dbReference type="Proteomes" id="UP001174997">
    <property type="component" value="Unassembled WGS sequence"/>
</dbReference>
<sequence>MNQTTGNGVGEPLSPIAMLDYLFPGFSPFARFLQSSLGINLNLYIPVLLSISFLAAAWRYLSAYLNDLVESYFMSIVDVRTDDEIYNMLMGWVAQQTFAQRSRRFVANTNLNSRMYWWRWASNDDDDDDGVEIDESGCVVTKKKKKALAYTPTFGSHWFIYKRRLLIFKRQQPATQSPYYTTSEREEISISCFGRSPWVLKELLNEARAMYLKRDEAKTLIYRGALKGTKLEPQWQRCMARTSRPFSTVILNEDVKKKLIEDVTDYLNPATRRWYANRGIPYRRGYLLWGPPGTGKSSLSLALAGFFKMTIYIVSLSSMTATEENLASLFAELPRRCVVLLEDIDTAGLTHTRDPSSPSDATTSDTPPDTTPIPAGDATGKPPLPLPGRLSLSGLLNILDGVASQEGRVLIMTTNHLEKLDKALIRPGRVDMQVKFDKADAGMTAAIFRAIYAPLDEDYALPSSSSSSSPSTAIKSAALTALNKKLAPTTTTTTTPTPLTDKEKAAQEEKKTRQKQEVLARVDKLAQEFASKVPPMEFSPAEIQGFLLKHKRNPEQAVEGVQDWLVVARKEQKEREVEQARKKEEEAKKAAKKAAEKAKKKTAAAAAKKKENKKAKSSRKGRKDDDTDSEEGEDGSDGSEEEEEGSDKSESESESEGEKTKKKGKKTKKGRKEKEKKVKPVVEVRVDTPPPSGSEADKGVPVPELALDEKPVVVVVAAPAKAMTIDTKKANEEEVEKAQVSGDSGYGAVSAVESDVAPVEVVV</sequence>
<dbReference type="SUPFAM" id="SSF52540">
    <property type="entry name" value="P-loop containing nucleoside triphosphate hydrolases"/>
    <property type="match status" value="1"/>
</dbReference>
<dbReference type="Pfam" id="PF25426">
    <property type="entry name" value="AAA_lid_BCS1"/>
    <property type="match status" value="1"/>
</dbReference>
<keyword evidence="6" id="KW-0378">Hydrolase</keyword>
<evidence type="ECO:0000256" key="7">
    <source>
        <dbReference type="ARBA" id="ARBA00022840"/>
    </source>
</evidence>
<evidence type="ECO:0000256" key="6">
    <source>
        <dbReference type="ARBA" id="ARBA00022801"/>
    </source>
</evidence>
<feature type="compositionally biased region" description="Basic and acidic residues" evidence="12">
    <location>
        <begin position="500"/>
        <end position="515"/>
    </location>
</feature>
<evidence type="ECO:0000256" key="10">
    <source>
        <dbReference type="ARBA" id="ARBA00023136"/>
    </source>
</evidence>
<dbReference type="InterPro" id="IPR027417">
    <property type="entry name" value="P-loop_NTPase"/>
</dbReference>
<feature type="compositionally biased region" description="Basic and acidic residues" evidence="12">
    <location>
        <begin position="672"/>
        <end position="686"/>
    </location>
</feature>
<dbReference type="InterPro" id="IPR014851">
    <property type="entry name" value="BCS1_N"/>
</dbReference>
<comment type="caution">
    <text evidence="16">The sequence shown here is derived from an EMBL/GenBank/DDBJ whole genome shotgun (WGS) entry which is preliminary data.</text>
</comment>
<keyword evidence="7" id="KW-0067">ATP-binding</keyword>
<keyword evidence="10 13" id="KW-0472">Membrane</keyword>
<dbReference type="AlphaFoldDB" id="A0AA40DDR4"/>
<feature type="compositionally biased region" description="Low complexity" evidence="12">
    <location>
        <begin position="355"/>
        <end position="379"/>
    </location>
</feature>
<keyword evidence="8 13" id="KW-1133">Transmembrane helix</keyword>
<evidence type="ECO:0000256" key="1">
    <source>
        <dbReference type="ARBA" id="ARBA00004434"/>
    </source>
</evidence>
<dbReference type="PANTHER" id="PTHR23070">
    <property type="entry name" value="BCS1 AAA-TYPE ATPASE"/>
    <property type="match status" value="1"/>
</dbReference>
<comment type="similarity">
    <text evidence="2">Belongs to the AAA ATPase family. BCS1 subfamily.</text>
</comment>
<feature type="compositionally biased region" description="Basic and acidic residues" evidence="12">
    <location>
        <begin position="646"/>
        <end position="659"/>
    </location>
</feature>
<feature type="region of interest" description="Disordered" evidence="12">
    <location>
        <begin position="349"/>
        <end position="384"/>
    </location>
</feature>
<dbReference type="InterPro" id="IPR003959">
    <property type="entry name" value="ATPase_AAA_core"/>
</dbReference>
<reference evidence="16" key="1">
    <citation type="submission" date="2023-06" db="EMBL/GenBank/DDBJ databases">
        <title>Genome-scale phylogeny and comparative genomics of the fungal order Sordariales.</title>
        <authorList>
            <consortium name="Lawrence Berkeley National Laboratory"/>
            <person name="Hensen N."/>
            <person name="Bonometti L."/>
            <person name="Westerberg I."/>
            <person name="Brannstrom I.O."/>
            <person name="Guillou S."/>
            <person name="Cros-Aarteil S."/>
            <person name="Calhoun S."/>
            <person name="Haridas S."/>
            <person name="Kuo A."/>
            <person name="Mondo S."/>
            <person name="Pangilinan J."/>
            <person name="Riley R."/>
            <person name="Labutti K."/>
            <person name="Andreopoulos B."/>
            <person name="Lipzen A."/>
            <person name="Chen C."/>
            <person name="Yanf M."/>
            <person name="Daum C."/>
            <person name="Ng V."/>
            <person name="Clum A."/>
            <person name="Steindorff A."/>
            <person name="Ohm R."/>
            <person name="Martin F."/>
            <person name="Silar P."/>
            <person name="Natvig D."/>
            <person name="Lalanne C."/>
            <person name="Gautier V."/>
            <person name="Ament-Velasquez S.L."/>
            <person name="Kruys A."/>
            <person name="Hutchinson M.I."/>
            <person name="Powell A.J."/>
            <person name="Barry K."/>
            <person name="Miller A.N."/>
            <person name="Grigoriev I.V."/>
            <person name="Debuchy R."/>
            <person name="Gladieux P."/>
            <person name="Thoren M.H."/>
            <person name="Johannesson H."/>
        </authorList>
    </citation>
    <scope>NUCLEOTIDE SEQUENCE</scope>
    <source>
        <strain evidence="16">CBS 307.81</strain>
    </source>
</reference>
<evidence type="ECO:0000256" key="5">
    <source>
        <dbReference type="ARBA" id="ARBA00022792"/>
    </source>
</evidence>
<dbReference type="InterPro" id="IPR050747">
    <property type="entry name" value="Mitochondrial_chaperone_BCS1"/>
</dbReference>
<organism evidence="16 17">
    <name type="scientific">Cercophora samala</name>
    <dbReference type="NCBI Taxonomy" id="330535"/>
    <lineage>
        <taxon>Eukaryota</taxon>
        <taxon>Fungi</taxon>
        <taxon>Dikarya</taxon>
        <taxon>Ascomycota</taxon>
        <taxon>Pezizomycotina</taxon>
        <taxon>Sordariomycetes</taxon>
        <taxon>Sordariomycetidae</taxon>
        <taxon>Sordariales</taxon>
        <taxon>Lasiosphaeriaceae</taxon>
        <taxon>Cercophora</taxon>
    </lineage>
</organism>
<keyword evidence="17" id="KW-1185">Reference proteome</keyword>
<comment type="subcellular location">
    <subcellularLocation>
        <location evidence="1">Mitochondrion inner membrane</location>
        <topology evidence="1">Single-pass membrane protein</topology>
    </subcellularLocation>
</comment>
<dbReference type="SMART" id="SM01024">
    <property type="entry name" value="BCS1_N"/>
    <property type="match status" value="1"/>
</dbReference>
<dbReference type="EMBL" id="JAULSY010000009">
    <property type="protein sequence ID" value="KAK0673051.1"/>
    <property type="molecule type" value="Genomic_DNA"/>
</dbReference>
<feature type="compositionally biased region" description="Basic residues" evidence="12">
    <location>
        <begin position="660"/>
        <end position="671"/>
    </location>
</feature>
<keyword evidence="4" id="KW-0547">Nucleotide-binding</keyword>
<dbReference type="Pfam" id="PF00004">
    <property type="entry name" value="AAA"/>
    <property type="match status" value="2"/>
</dbReference>
<protein>
    <submittedName>
        <fullName evidence="16">Mitochondrial chaperone BCS1</fullName>
    </submittedName>
</protein>
<dbReference type="InterPro" id="IPR057495">
    <property type="entry name" value="AAA_lid_BCS1"/>
</dbReference>
<accession>A0AA40DDR4</accession>
<feature type="compositionally biased region" description="Acidic residues" evidence="12">
    <location>
        <begin position="626"/>
        <end position="645"/>
    </location>
</feature>
<dbReference type="GO" id="GO:0005743">
    <property type="term" value="C:mitochondrial inner membrane"/>
    <property type="evidence" value="ECO:0007669"/>
    <property type="project" value="UniProtKB-SubCell"/>
</dbReference>
<evidence type="ECO:0000256" key="11">
    <source>
        <dbReference type="ARBA" id="ARBA00048778"/>
    </source>
</evidence>
<evidence type="ECO:0000256" key="8">
    <source>
        <dbReference type="ARBA" id="ARBA00022989"/>
    </source>
</evidence>
<dbReference type="GO" id="GO:0005524">
    <property type="term" value="F:ATP binding"/>
    <property type="evidence" value="ECO:0007669"/>
    <property type="project" value="UniProtKB-KW"/>
</dbReference>
<feature type="region of interest" description="Disordered" evidence="12">
    <location>
        <begin position="571"/>
        <end position="703"/>
    </location>
</feature>
<feature type="transmembrane region" description="Helical" evidence="13">
    <location>
        <begin position="41"/>
        <end position="61"/>
    </location>
</feature>
<keyword evidence="5" id="KW-0999">Mitochondrion inner membrane</keyword>
<evidence type="ECO:0000313" key="17">
    <source>
        <dbReference type="Proteomes" id="UP001174997"/>
    </source>
</evidence>
<evidence type="ECO:0000256" key="2">
    <source>
        <dbReference type="ARBA" id="ARBA00007448"/>
    </source>
</evidence>
<evidence type="ECO:0000256" key="13">
    <source>
        <dbReference type="SAM" id="Phobius"/>
    </source>
</evidence>
<evidence type="ECO:0000256" key="4">
    <source>
        <dbReference type="ARBA" id="ARBA00022741"/>
    </source>
</evidence>
<feature type="domain" description="AAA+ ATPase" evidence="14">
    <location>
        <begin position="282"/>
        <end position="440"/>
    </location>
</feature>
<dbReference type="PROSITE" id="PS00674">
    <property type="entry name" value="AAA"/>
    <property type="match status" value="1"/>
</dbReference>
<feature type="region of interest" description="Disordered" evidence="12">
    <location>
        <begin position="487"/>
        <end position="515"/>
    </location>
</feature>
<evidence type="ECO:0000256" key="12">
    <source>
        <dbReference type="SAM" id="MobiDB-lite"/>
    </source>
</evidence>
<evidence type="ECO:0000256" key="9">
    <source>
        <dbReference type="ARBA" id="ARBA00023128"/>
    </source>
</evidence>
<gene>
    <name evidence="16" type="ORF">QBC41DRAFT_398503</name>
</gene>
<keyword evidence="3 13" id="KW-0812">Transmembrane</keyword>
<proteinExistence type="inferred from homology"/>
<feature type="compositionally biased region" description="Low complexity" evidence="12">
    <location>
        <begin position="487"/>
        <end position="499"/>
    </location>
</feature>
<keyword evidence="9" id="KW-0496">Mitochondrion</keyword>
<name>A0AA40DDR4_9PEZI</name>
<comment type="catalytic activity">
    <reaction evidence="11">
        <text>ATP + H2O = ADP + phosphate + H(+)</text>
        <dbReference type="Rhea" id="RHEA:13065"/>
        <dbReference type="ChEBI" id="CHEBI:15377"/>
        <dbReference type="ChEBI" id="CHEBI:15378"/>
        <dbReference type="ChEBI" id="CHEBI:30616"/>
        <dbReference type="ChEBI" id="CHEBI:43474"/>
        <dbReference type="ChEBI" id="CHEBI:456216"/>
    </reaction>
    <physiologicalReaction direction="left-to-right" evidence="11">
        <dbReference type="Rhea" id="RHEA:13066"/>
    </physiologicalReaction>
</comment>
<dbReference type="InterPro" id="IPR003593">
    <property type="entry name" value="AAA+_ATPase"/>
</dbReference>
<feature type="compositionally biased region" description="Basic residues" evidence="12">
    <location>
        <begin position="610"/>
        <end position="621"/>
    </location>
</feature>
<evidence type="ECO:0000313" key="16">
    <source>
        <dbReference type="EMBL" id="KAK0673051.1"/>
    </source>
</evidence>
<dbReference type="InterPro" id="IPR003960">
    <property type="entry name" value="ATPase_AAA_CS"/>
</dbReference>
<dbReference type="Pfam" id="PF08740">
    <property type="entry name" value="BCS1_N"/>
    <property type="match status" value="1"/>
</dbReference>
<feature type="domain" description="BCS1 N-terminal" evidence="15">
    <location>
        <begin position="49"/>
        <end position="249"/>
    </location>
</feature>
<dbReference type="Gene3D" id="3.40.50.300">
    <property type="entry name" value="P-loop containing nucleotide triphosphate hydrolases"/>
    <property type="match status" value="1"/>
</dbReference>
<dbReference type="SMART" id="SM00382">
    <property type="entry name" value="AAA"/>
    <property type="match status" value="1"/>
</dbReference>
<evidence type="ECO:0000259" key="15">
    <source>
        <dbReference type="SMART" id="SM01024"/>
    </source>
</evidence>
<evidence type="ECO:0000256" key="3">
    <source>
        <dbReference type="ARBA" id="ARBA00022692"/>
    </source>
</evidence>
<feature type="compositionally biased region" description="Basic and acidic residues" evidence="12">
    <location>
        <begin position="571"/>
        <end position="597"/>
    </location>
</feature>